<keyword evidence="3" id="KW-1185">Reference proteome</keyword>
<feature type="compositionally biased region" description="Pro residues" evidence="1">
    <location>
        <begin position="9"/>
        <end position="27"/>
    </location>
</feature>
<comment type="caution">
    <text evidence="2">The sequence shown here is derived from an EMBL/GenBank/DDBJ whole genome shotgun (WGS) entry which is preliminary data.</text>
</comment>
<accession>K0S3H2</accession>
<dbReference type="Proteomes" id="UP000266841">
    <property type="component" value="Unassembled WGS sequence"/>
</dbReference>
<reference evidence="2 3" key="1">
    <citation type="journal article" date="2012" name="Genome Biol.">
        <title>Genome and low-iron response of an oceanic diatom adapted to chronic iron limitation.</title>
        <authorList>
            <person name="Lommer M."/>
            <person name="Specht M."/>
            <person name="Roy A.S."/>
            <person name="Kraemer L."/>
            <person name="Andreson R."/>
            <person name="Gutowska M.A."/>
            <person name="Wolf J."/>
            <person name="Bergner S.V."/>
            <person name="Schilhabel M.B."/>
            <person name="Klostermeier U.C."/>
            <person name="Beiko R.G."/>
            <person name="Rosenstiel P."/>
            <person name="Hippler M."/>
            <person name="Laroche J."/>
        </authorList>
    </citation>
    <scope>NUCLEOTIDE SEQUENCE [LARGE SCALE GENOMIC DNA]</scope>
    <source>
        <strain evidence="2 3">CCMP1005</strain>
    </source>
</reference>
<dbReference type="EMBL" id="AGNL01022399">
    <property type="protein sequence ID" value="EJK59745.1"/>
    <property type="molecule type" value="Genomic_DNA"/>
</dbReference>
<sequence length="79" mass="8189">MGTQRPYPMWVPTPDPTPAPTPGPTPTPTEEVTPTFSGGATLPPTKPGRDLSNEPTKSPVTAEPSNEPSKSPVTADPTP</sequence>
<feature type="region of interest" description="Disordered" evidence="1">
    <location>
        <begin position="1"/>
        <end position="79"/>
    </location>
</feature>
<evidence type="ECO:0000313" key="2">
    <source>
        <dbReference type="EMBL" id="EJK59745.1"/>
    </source>
</evidence>
<feature type="non-terminal residue" evidence="2">
    <location>
        <position position="79"/>
    </location>
</feature>
<feature type="compositionally biased region" description="Polar residues" evidence="1">
    <location>
        <begin position="53"/>
        <end position="72"/>
    </location>
</feature>
<evidence type="ECO:0000313" key="3">
    <source>
        <dbReference type="Proteomes" id="UP000266841"/>
    </source>
</evidence>
<dbReference type="AlphaFoldDB" id="K0S3H2"/>
<proteinExistence type="predicted"/>
<organism evidence="2 3">
    <name type="scientific">Thalassiosira oceanica</name>
    <name type="common">Marine diatom</name>
    <dbReference type="NCBI Taxonomy" id="159749"/>
    <lineage>
        <taxon>Eukaryota</taxon>
        <taxon>Sar</taxon>
        <taxon>Stramenopiles</taxon>
        <taxon>Ochrophyta</taxon>
        <taxon>Bacillariophyta</taxon>
        <taxon>Coscinodiscophyceae</taxon>
        <taxon>Thalassiosirophycidae</taxon>
        <taxon>Thalassiosirales</taxon>
        <taxon>Thalassiosiraceae</taxon>
        <taxon>Thalassiosira</taxon>
    </lineage>
</organism>
<evidence type="ECO:0000256" key="1">
    <source>
        <dbReference type="SAM" id="MobiDB-lite"/>
    </source>
</evidence>
<gene>
    <name evidence="2" type="ORF">THAOC_19994</name>
</gene>
<protein>
    <submittedName>
        <fullName evidence="2">Uncharacterized protein</fullName>
    </submittedName>
</protein>
<name>K0S3H2_THAOC</name>